<feature type="domain" description="Arginosuccinate synthase-like N-terminal" evidence="10">
    <location>
        <begin position="11"/>
        <end position="174"/>
    </location>
</feature>
<feature type="binding site" evidence="9">
    <location>
        <position position="131"/>
    </location>
    <ligand>
        <name>L-aspartate</name>
        <dbReference type="ChEBI" id="CHEBI:29991"/>
    </ligand>
</feature>
<comment type="caution">
    <text evidence="12">The sequence shown here is derived from an EMBL/GenBank/DDBJ whole genome shotgun (WGS) entry which is preliminary data.</text>
</comment>
<dbReference type="InterPro" id="IPR014729">
    <property type="entry name" value="Rossmann-like_a/b/a_fold"/>
</dbReference>
<evidence type="ECO:0000256" key="8">
    <source>
        <dbReference type="ARBA" id="ARBA00022840"/>
    </source>
</evidence>
<evidence type="ECO:0000256" key="2">
    <source>
        <dbReference type="ARBA" id="ARBA00011881"/>
    </source>
</evidence>
<keyword evidence="8 9" id="KW-0067">ATP-binding</keyword>
<feature type="binding site" evidence="9">
    <location>
        <position position="100"/>
    </location>
    <ligand>
        <name>L-citrulline</name>
        <dbReference type="ChEBI" id="CHEBI:57743"/>
    </ligand>
</feature>
<dbReference type="NCBIfam" id="NF001770">
    <property type="entry name" value="PRK00509.1"/>
    <property type="match status" value="1"/>
</dbReference>
<feature type="binding site" evidence="9">
    <location>
        <position position="186"/>
    </location>
    <ligand>
        <name>L-citrulline</name>
        <dbReference type="ChEBI" id="CHEBI:57743"/>
    </ligand>
</feature>
<dbReference type="Gene3D" id="1.20.5.470">
    <property type="entry name" value="Single helix bin"/>
    <property type="match status" value="1"/>
</dbReference>
<dbReference type="PANTHER" id="PTHR11587">
    <property type="entry name" value="ARGININOSUCCINATE SYNTHASE"/>
    <property type="match status" value="1"/>
</dbReference>
<comment type="similarity">
    <text evidence="9">Belongs to the argininosuccinate synthase family. Type 1 subfamily.</text>
</comment>
<evidence type="ECO:0000256" key="3">
    <source>
        <dbReference type="ARBA" id="ARBA00012286"/>
    </source>
</evidence>
<keyword evidence="7 9" id="KW-0547">Nucleotide-binding</keyword>
<dbReference type="Gene3D" id="3.40.50.620">
    <property type="entry name" value="HUPs"/>
    <property type="match status" value="1"/>
</dbReference>
<dbReference type="Pfam" id="PF20979">
    <property type="entry name" value="Arginosuc_syn_C"/>
    <property type="match status" value="1"/>
</dbReference>
<dbReference type="HAMAP" id="MF_00005">
    <property type="entry name" value="Arg_succ_synth_type1"/>
    <property type="match status" value="1"/>
</dbReference>
<dbReference type="GO" id="GO:0005737">
    <property type="term" value="C:cytoplasm"/>
    <property type="evidence" value="ECO:0007669"/>
    <property type="project" value="UniProtKB-SubCell"/>
</dbReference>
<keyword evidence="9" id="KW-0963">Cytoplasm</keyword>
<feature type="binding site" evidence="9">
    <location>
        <position position="271"/>
    </location>
    <ligand>
        <name>L-citrulline</name>
        <dbReference type="ChEBI" id="CHEBI:57743"/>
    </ligand>
</feature>
<keyword evidence="13" id="KW-1185">Reference proteome</keyword>
<keyword evidence="5 9" id="KW-0436">Ligase</keyword>
<feature type="binding site" evidence="9">
    <location>
        <position position="127"/>
    </location>
    <ligand>
        <name>L-aspartate</name>
        <dbReference type="ChEBI" id="CHEBI:29991"/>
    </ligand>
</feature>
<dbReference type="PROSITE" id="PS00565">
    <property type="entry name" value="ARGININOSUCCIN_SYN_2"/>
    <property type="match status" value="1"/>
</dbReference>
<dbReference type="Proteomes" id="UP000529946">
    <property type="component" value="Unassembled WGS sequence"/>
</dbReference>
<dbReference type="InterPro" id="IPR048267">
    <property type="entry name" value="Arginosuc_syn_N"/>
</dbReference>
<dbReference type="UniPathway" id="UPA00068">
    <property type="reaction ID" value="UER00113"/>
</dbReference>
<evidence type="ECO:0000256" key="4">
    <source>
        <dbReference type="ARBA" id="ARBA00022571"/>
    </source>
</evidence>
<gene>
    <name evidence="9" type="primary">argG</name>
    <name evidence="12" type="ORF">GGR12_000366</name>
</gene>
<feature type="binding site" evidence="9">
    <location>
        <position position="125"/>
    </location>
    <ligand>
        <name>ATP</name>
        <dbReference type="ChEBI" id="CHEBI:30616"/>
    </ligand>
</feature>
<dbReference type="RefSeq" id="WP_183202280.1">
    <property type="nucleotide sequence ID" value="NZ_BAAAER010000002.1"/>
</dbReference>
<dbReference type="InterPro" id="IPR001518">
    <property type="entry name" value="Arginosuc_synth"/>
</dbReference>
<feature type="binding site" evidence="9">
    <location>
        <position position="195"/>
    </location>
    <ligand>
        <name>L-citrulline</name>
        <dbReference type="ChEBI" id="CHEBI:57743"/>
    </ligand>
</feature>
<proteinExistence type="inferred from homology"/>
<evidence type="ECO:0000256" key="5">
    <source>
        <dbReference type="ARBA" id="ARBA00022598"/>
    </source>
</evidence>
<evidence type="ECO:0000256" key="1">
    <source>
        <dbReference type="ARBA" id="ARBA00004967"/>
    </source>
</evidence>
<keyword evidence="4 9" id="KW-0055">Arginine biosynthesis</keyword>
<dbReference type="NCBIfam" id="TIGR00032">
    <property type="entry name" value="argG"/>
    <property type="match status" value="1"/>
</dbReference>
<feature type="binding site" evidence="9">
    <location>
        <position position="42"/>
    </location>
    <ligand>
        <name>ATP</name>
        <dbReference type="ChEBI" id="CHEBI:30616"/>
    </ligand>
</feature>
<accession>A0A7W6NNU6</accession>
<evidence type="ECO:0000259" key="11">
    <source>
        <dbReference type="Pfam" id="PF20979"/>
    </source>
</evidence>
<evidence type="ECO:0000313" key="13">
    <source>
        <dbReference type="Proteomes" id="UP000529946"/>
    </source>
</evidence>
<dbReference type="InterPro" id="IPR048268">
    <property type="entry name" value="Arginosuc_syn_C"/>
</dbReference>
<dbReference type="AlphaFoldDB" id="A0A7W6NNU6"/>
<keyword evidence="6 9" id="KW-0028">Amino-acid biosynthesis</keyword>
<evidence type="ECO:0000259" key="10">
    <source>
        <dbReference type="Pfam" id="PF00764"/>
    </source>
</evidence>
<dbReference type="GO" id="GO:0000053">
    <property type="term" value="P:argininosuccinate metabolic process"/>
    <property type="evidence" value="ECO:0007669"/>
    <property type="project" value="TreeGrafter"/>
</dbReference>
<dbReference type="PANTHER" id="PTHR11587:SF2">
    <property type="entry name" value="ARGININOSUCCINATE SYNTHASE"/>
    <property type="match status" value="1"/>
</dbReference>
<feature type="binding site" evidence="9">
    <location>
        <position position="132"/>
    </location>
    <ligand>
        <name>L-aspartate</name>
        <dbReference type="ChEBI" id="CHEBI:29991"/>
    </ligand>
</feature>
<dbReference type="EC" id="6.3.4.5" evidence="3 9"/>
<feature type="domain" description="Arginosuccinate synthase C-terminal" evidence="11">
    <location>
        <begin position="185"/>
        <end position="403"/>
    </location>
</feature>
<feature type="binding site" evidence="9">
    <location>
        <begin position="15"/>
        <end position="23"/>
    </location>
    <ligand>
        <name>ATP</name>
        <dbReference type="ChEBI" id="CHEBI:30616"/>
    </ligand>
</feature>
<dbReference type="InterPro" id="IPR023434">
    <property type="entry name" value="Arginosuc_synth_type_1_subfam"/>
</dbReference>
<sequence length="413" mass="45740">MTSSAVPAPKKVVLAYSGGLDTSIILKWLQTEYNAEVITFTADLGQGEELAPAREKALKMGIKPENIFIDDLREEFVRDFVFPMFRANTVYEGQYLLGTSIARPLIAKRQIEIARMVGADAVCHGATGKGNDQVRFELGYYALEPDIHVIAPWREWEFKSREALLDFAEKHQIPISKDKRGEAPFSVDANLLHSSSEGKVLEDPAVEAPEFVHQRTISPEDAPDTPTVFTMGFEKGDAVSIDGVALSPAELLTKLNQLGHDNGVGRLDLVENRFVGMKSRGVYETPGGTILLAAHRGIESITLDRGAMHLKDELAVKYAHLIYNGFWFSPEREMLQAAIDHSQAKVSGTVRVKLYKGNVSIIGRESPNSLYDQDLVTFEEGVQAYDHRDAAGFIKLNALRLRVLGKRDARDNG</sequence>
<dbReference type="EMBL" id="JACIDM010000001">
    <property type="protein sequence ID" value="MBB4081527.1"/>
    <property type="molecule type" value="Genomic_DNA"/>
</dbReference>
<feature type="binding site" evidence="9">
    <location>
        <position position="135"/>
    </location>
    <ligand>
        <name>L-citrulline</name>
        <dbReference type="ChEBI" id="CHEBI:57743"/>
    </ligand>
</feature>
<evidence type="ECO:0000256" key="6">
    <source>
        <dbReference type="ARBA" id="ARBA00022605"/>
    </source>
</evidence>
<organism evidence="12 13">
    <name type="scientific">Brevundimonas lenta</name>
    <dbReference type="NCBI Taxonomy" id="424796"/>
    <lineage>
        <taxon>Bacteria</taxon>
        <taxon>Pseudomonadati</taxon>
        <taxon>Pseudomonadota</taxon>
        <taxon>Alphaproteobacteria</taxon>
        <taxon>Caulobacterales</taxon>
        <taxon>Caulobacteraceae</taxon>
        <taxon>Brevundimonas</taxon>
    </lineage>
</organism>
<dbReference type="CDD" id="cd01999">
    <property type="entry name" value="ASS"/>
    <property type="match status" value="1"/>
</dbReference>
<feature type="binding site" evidence="9">
    <location>
        <position position="283"/>
    </location>
    <ligand>
        <name>L-citrulline</name>
        <dbReference type="ChEBI" id="CHEBI:57743"/>
    </ligand>
</feature>
<feature type="binding site" evidence="9">
    <location>
        <position position="95"/>
    </location>
    <ligand>
        <name>L-citrulline</name>
        <dbReference type="ChEBI" id="CHEBI:57743"/>
    </ligand>
</feature>
<reference evidence="12 13" key="1">
    <citation type="submission" date="2020-08" db="EMBL/GenBank/DDBJ databases">
        <title>Genomic Encyclopedia of Type Strains, Phase IV (KMG-IV): sequencing the most valuable type-strain genomes for metagenomic binning, comparative biology and taxonomic classification.</title>
        <authorList>
            <person name="Goeker M."/>
        </authorList>
    </citation>
    <scope>NUCLEOTIDE SEQUENCE [LARGE SCALE GENOMIC DNA]</scope>
    <source>
        <strain evidence="12 13">DSM 23960</strain>
    </source>
</reference>
<comment type="pathway">
    <text evidence="1 9">Amino-acid biosynthesis; L-arginine biosynthesis; L-arginine from L-ornithine and carbamoyl phosphate: step 2/3.</text>
</comment>
<evidence type="ECO:0000313" key="12">
    <source>
        <dbReference type="EMBL" id="MBB4081527.1"/>
    </source>
</evidence>
<protein>
    <recommendedName>
        <fullName evidence="3 9">Argininosuccinate synthase</fullName>
        <ecNumber evidence="3 9">6.3.4.5</ecNumber>
    </recommendedName>
    <alternativeName>
        <fullName evidence="9">Citrulline--aspartate ligase</fullName>
    </alternativeName>
</protein>
<evidence type="ECO:0000256" key="9">
    <source>
        <dbReference type="HAMAP-Rule" id="MF_00005"/>
    </source>
</evidence>
<comment type="subcellular location">
    <subcellularLocation>
        <location evidence="9">Cytoplasm</location>
    </subcellularLocation>
</comment>
<dbReference type="GO" id="GO:0005524">
    <property type="term" value="F:ATP binding"/>
    <property type="evidence" value="ECO:0007669"/>
    <property type="project" value="UniProtKB-UniRule"/>
</dbReference>
<dbReference type="SUPFAM" id="SSF69864">
    <property type="entry name" value="Argininosuccinate synthetase, C-terminal domain"/>
    <property type="match status" value="1"/>
</dbReference>
<name>A0A7W6NNU6_9CAUL</name>
<dbReference type="FunFam" id="3.90.1260.10:FF:000007">
    <property type="entry name" value="Argininosuccinate synthase"/>
    <property type="match status" value="1"/>
</dbReference>
<dbReference type="GO" id="GO:0000050">
    <property type="term" value="P:urea cycle"/>
    <property type="evidence" value="ECO:0007669"/>
    <property type="project" value="TreeGrafter"/>
</dbReference>
<dbReference type="InterPro" id="IPR024074">
    <property type="entry name" value="AS_cat/multimer_dom_body"/>
</dbReference>
<dbReference type="SUPFAM" id="SSF52402">
    <property type="entry name" value="Adenine nucleotide alpha hydrolases-like"/>
    <property type="match status" value="1"/>
</dbReference>
<comment type="catalytic activity">
    <reaction evidence="9">
        <text>L-citrulline + L-aspartate + ATP = 2-(N(omega)-L-arginino)succinate + AMP + diphosphate + H(+)</text>
        <dbReference type="Rhea" id="RHEA:10932"/>
        <dbReference type="ChEBI" id="CHEBI:15378"/>
        <dbReference type="ChEBI" id="CHEBI:29991"/>
        <dbReference type="ChEBI" id="CHEBI:30616"/>
        <dbReference type="ChEBI" id="CHEBI:33019"/>
        <dbReference type="ChEBI" id="CHEBI:57472"/>
        <dbReference type="ChEBI" id="CHEBI:57743"/>
        <dbReference type="ChEBI" id="CHEBI:456215"/>
        <dbReference type="EC" id="6.3.4.5"/>
    </reaction>
</comment>
<evidence type="ECO:0000256" key="7">
    <source>
        <dbReference type="ARBA" id="ARBA00022741"/>
    </source>
</evidence>
<dbReference type="PROSITE" id="PS00564">
    <property type="entry name" value="ARGININOSUCCIN_SYN_1"/>
    <property type="match status" value="1"/>
</dbReference>
<dbReference type="Pfam" id="PF00764">
    <property type="entry name" value="Arginosuc_synth"/>
    <property type="match status" value="1"/>
</dbReference>
<feature type="binding site" evidence="9">
    <location>
        <position position="131"/>
    </location>
    <ligand>
        <name>L-citrulline</name>
        <dbReference type="ChEBI" id="CHEBI:57743"/>
    </ligand>
</feature>
<dbReference type="InterPro" id="IPR018223">
    <property type="entry name" value="Arginosuc_synth_CS"/>
</dbReference>
<comment type="subunit">
    <text evidence="2 9">Homotetramer.</text>
</comment>
<dbReference type="FunFam" id="3.40.50.620:FF:000019">
    <property type="entry name" value="Argininosuccinate synthase"/>
    <property type="match status" value="1"/>
</dbReference>
<dbReference type="Gene3D" id="3.90.1260.10">
    <property type="entry name" value="Argininosuccinate synthetase, chain A, domain 2"/>
    <property type="match status" value="1"/>
</dbReference>
<dbReference type="GO" id="GO:0004055">
    <property type="term" value="F:argininosuccinate synthase activity"/>
    <property type="evidence" value="ECO:0007669"/>
    <property type="project" value="UniProtKB-UniRule"/>
</dbReference>
<dbReference type="GO" id="GO:0006526">
    <property type="term" value="P:L-arginine biosynthetic process"/>
    <property type="evidence" value="ECO:0007669"/>
    <property type="project" value="UniProtKB-UniRule"/>
</dbReference>